<name>A0A1M7KEB3_9GAMM</name>
<evidence type="ECO:0000256" key="2">
    <source>
        <dbReference type="SAM" id="Phobius"/>
    </source>
</evidence>
<dbReference type="Proteomes" id="UP000321726">
    <property type="component" value="Unassembled WGS sequence"/>
</dbReference>
<proteinExistence type="predicted"/>
<feature type="transmembrane region" description="Helical" evidence="2">
    <location>
        <begin position="617"/>
        <end position="636"/>
    </location>
</feature>
<feature type="transmembrane region" description="Helical" evidence="2">
    <location>
        <begin position="643"/>
        <end position="661"/>
    </location>
</feature>
<dbReference type="InterPro" id="IPR050545">
    <property type="entry name" value="Mycobact_MmpL"/>
</dbReference>
<feature type="transmembrane region" description="Helical" evidence="2">
    <location>
        <begin position="325"/>
        <end position="345"/>
    </location>
</feature>
<accession>A0A1M7KEB3</accession>
<reference evidence="3 6" key="2">
    <citation type="submission" date="2019-07" db="EMBL/GenBank/DDBJ databases">
        <title>Whole genome shotgun sequence of Halomonas cupida NBRC 102219.</title>
        <authorList>
            <person name="Hosoyama A."/>
            <person name="Uohara A."/>
            <person name="Ohji S."/>
            <person name="Ichikawa N."/>
        </authorList>
    </citation>
    <scope>NUCLEOTIDE SEQUENCE [LARGE SCALE GENOMIC DNA]</scope>
    <source>
        <strain evidence="3 6">NBRC 102219</strain>
    </source>
</reference>
<keyword evidence="2" id="KW-0472">Membrane</keyword>
<feature type="transmembrane region" description="Helical" evidence="2">
    <location>
        <begin position="264"/>
        <end position="285"/>
    </location>
</feature>
<protein>
    <submittedName>
        <fullName evidence="3">Membrane protein</fullName>
    </submittedName>
    <submittedName>
        <fullName evidence="4">Predicted exporter</fullName>
    </submittedName>
</protein>
<feature type="transmembrane region" description="Helical" evidence="2">
    <location>
        <begin position="697"/>
        <end position="716"/>
    </location>
</feature>
<sequence>MTQGSRSTRLPALIWAVLLLLCALFVTHQVWQGAPLDTRITALLPESDEQPILQRADHSLGDTYEKRLLILLKGDDSAQAAELLRQQLKDSGSVSSLDTETPPRPDKVLAEHRYRLLSQPLQQADADTWLKQGLTRLFTPGMDADIQRDPFGLLDQWLNERLSGPVSWQDGGPTIDSAEGLWRVVSATLDGDPYQLQLQTRLMETLDEFEQAHPQLTVLRAGVVFHAAAGAQQARSEISTIGLGSLLGILLLLALVFRRPGVMAALLLPVFCGLLLATAVSWALFASLNLITLAFGASLIGISVDYALHLQCYRQLHPQRPLSRLWPSLFLGLLTSLCAYLVQLATPMPGLRQMATFTALGLVGAWLTVRLWLPLLPVQPHPATSRIADGLNRWRLTRPGLAVVLVTSLILSTATLVALMKTTLSHDLRQLNPSPAELVAEQQHVQKLMQQPASFRYLLVTADNEEALLQRLEAIDPLLTSLSADGHLSAWQHIAQAVPSRATQQDNLELVRQRYDEVLPQLLDQVGLDPVLAERLTQRLDDVPELTINEWLNTGAGETGRPLVLDGTERPAALVLLGDVDSSAVARLEELAGAPDILYRDRVNALSIQLSTLSREISQWLLLALLLVIAGLTWRYRRRAWRALLPPVGAVALTLGVLAATHTGLTLFHLLGLLLVLGIGMDAGIFSTEHPSDSSTWLAISLSCASSLLAFGLLAFSATPALHFLGTTCLIGLVATWCLVPVARGVQPDSGTDTRHHARHHSETRSHETH</sequence>
<evidence type="ECO:0000313" key="4">
    <source>
        <dbReference type="EMBL" id="SHM63393.1"/>
    </source>
</evidence>
<feature type="transmembrane region" description="Helical" evidence="2">
    <location>
        <begin position="291"/>
        <end position="313"/>
    </location>
</feature>
<dbReference type="EMBL" id="FRCA01000010">
    <property type="protein sequence ID" value="SHM63393.1"/>
    <property type="molecule type" value="Genomic_DNA"/>
</dbReference>
<dbReference type="AlphaFoldDB" id="A0A1M7KEB3"/>
<feature type="transmembrane region" description="Helical" evidence="2">
    <location>
        <begin position="238"/>
        <end position="257"/>
    </location>
</feature>
<feature type="region of interest" description="Disordered" evidence="1">
    <location>
        <begin position="748"/>
        <end position="770"/>
    </location>
</feature>
<feature type="transmembrane region" description="Helical" evidence="2">
    <location>
        <begin position="357"/>
        <end position="378"/>
    </location>
</feature>
<reference evidence="4 5" key="1">
    <citation type="submission" date="2016-11" db="EMBL/GenBank/DDBJ databases">
        <authorList>
            <person name="Jaros S."/>
            <person name="Januszkiewicz K."/>
            <person name="Wedrychowicz H."/>
        </authorList>
    </citation>
    <scope>NUCLEOTIDE SEQUENCE [LARGE SCALE GENOMIC DNA]</scope>
    <source>
        <strain evidence="4 5">DSM 4740</strain>
    </source>
</reference>
<dbReference type="RefSeq" id="WP_073436460.1">
    <property type="nucleotide sequence ID" value="NZ_BJXU01000144.1"/>
</dbReference>
<evidence type="ECO:0000313" key="3">
    <source>
        <dbReference type="EMBL" id="GEN25446.1"/>
    </source>
</evidence>
<feature type="transmembrane region" description="Helical" evidence="2">
    <location>
        <begin position="667"/>
        <end position="685"/>
    </location>
</feature>
<organism evidence="4 5">
    <name type="scientific">Halomonas cupida</name>
    <dbReference type="NCBI Taxonomy" id="44933"/>
    <lineage>
        <taxon>Bacteria</taxon>
        <taxon>Pseudomonadati</taxon>
        <taxon>Pseudomonadota</taxon>
        <taxon>Gammaproteobacteria</taxon>
        <taxon>Oceanospirillales</taxon>
        <taxon>Halomonadaceae</taxon>
        <taxon>Halomonas</taxon>
    </lineage>
</organism>
<dbReference type="GO" id="GO:0005886">
    <property type="term" value="C:plasma membrane"/>
    <property type="evidence" value="ECO:0007669"/>
    <property type="project" value="TreeGrafter"/>
</dbReference>
<keyword evidence="2" id="KW-1133">Transmembrane helix</keyword>
<dbReference type="Proteomes" id="UP000184123">
    <property type="component" value="Unassembled WGS sequence"/>
</dbReference>
<dbReference type="PANTHER" id="PTHR33406:SF13">
    <property type="entry name" value="MEMBRANE PROTEIN YDFJ"/>
    <property type="match status" value="1"/>
</dbReference>
<feature type="transmembrane region" description="Helical" evidence="2">
    <location>
        <begin position="722"/>
        <end position="740"/>
    </location>
</feature>
<dbReference type="EMBL" id="BJXU01000144">
    <property type="protein sequence ID" value="GEN25446.1"/>
    <property type="molecule type" value="Genomic_DNA"/>
</dbReference>
<feature type="transmembrane region" description="Helical" evidence="2">
    <location>
        <begin position="399"/>
        <end position="420"/>
    </location>
</feature>
<evidence type="ECO:0000256" key="1">
    <source>
        <dbReference type="SAM" id="MobiDB-lite"/>
    </source>
</evidence>
<keyword evidence="2" id="KW-0812">Transmembrane</keyword>
<feature type="compositionally biased region" description="Basic and acidic residues" evidence="1">
    <location>
        <begin position="761"/>
        <end position="770"/>
    </location>
</feature>
<evidence type="ECO:0000313" key="6">
    <source>
        <dbReference type="Proteomes" id="UP000321726"/>
    </source>
</evidence>
<dbReference type="Gene3D" id="1.20.1640.10">
    <property type="entry name" value="Multidrug efflux transporter AcrB transmembrane domain"/>
    <property type="match status" value="2"/>
</dbReference>
<dbReference type="SUPFAM" id="SSF82866">
    <property type="entry name" value="Multidrug efflux transporter AcrB transmembrane domain"/>
    <property type="match status" value="2"/>
</dbReference>
<keyword evidence="6" id="KW-1185">Reference proteome</keyword>
<dbReference type="PANTHER" id="PTHR33406">
    <property type="entry name" value="MEMBRANE PROTEIN MJ1562-RELATED"/>
    <property type="match status" value="1"/>
</dbReference>
<dbReference type="STRING" id="44933.SAMN05660971_03458"/>
<evidence type="ECO:0000313" key="5">
    <source>
        <dbReference type="Proteomes" id="UP000184123"/>
    </source>
</evidence>
<gene>
    <name evidence="3" type="ORF">HCU01_33950</name>
    <name evidence="4" type="ORF">SAMN05660971_03458</name>
</gene>